<accession>A0ABR3IYE9</accession>
<feature type="compositionally biased region" description="Polar residues" evidence="1">
    <location>
        <begin position="531"/>
        <end position="549"/>
    </location>
</feature>
<feature type="region of interest" description="Disordered" evidence="1">
    <location>
        <begin position="1106"/>
        <end position="1134"/>
    </location>
</feature>
<feature type="compositionally biased region" description="Basic and acidic residues" evidence="1">
    <location>
        <begin position="99"/>
        <end position="113"/>
    </location>
</feature>
<dbReference type="EMBL" id="JASNQZ010000014">
    <property type="protein sequence ID" value="KAL0948394.1"/>
    <property type="molecule type" value="Genomic_DNA"/>
</dbReference>
<feature type="compositionally biased region" description="Basic and acidic residues" evidence="1">
    <location>
        <begin position="700"/>
        <end position="734"/>
    </location>
</feature>
<proteinExistence type="predicted"/>
<dbReference type="SMART" id="SM00325">
    <property type="entry name" value="RhoGEF"/>
    <property type="match status" value="1"/>
</dbReference>
<feature type="region of interest" description="Disordered" evidence="1">
    <location>
        <begin position="700"/>
        <end position="771"/>
    </location>
</feature>
<feature type="region of interest" description="Disordered" evidence="1">
    <location>
        <begin position="237"/>
        <end position="339"/>
    </location>
</feature>
<feature type="compositionally biased region" description="Polar residues" evidence="1">
    <location>
        <begin position="285"/>
        <end position="294"/>
    </location>
</feature>
<feature type="compositionally biased region" description="Basic and acidic residues" evidence="1">
    <location>
        <begin position="550"/>
        <end position="559"/>
    </location>
</feature>
<dbReference type="SUPFAM" id="SSF48065">
    <property type="entry name" value="DBL homology domain (DH-domain)"/>
    <property type="match status" value="1"/>
</dbReference>
<reference evidence="4" key="1">
    <citation type="submission" date="2024-06" db="EMBL/GenBank/DDBJ databases">
        <title>Multi-omics analyses provide insights into the biosynthesis of the anticancer antibiotic pleurotin in Hohenbuehelia grisea.</title>
        <authorList>
            <person name="Weaver J.A."/>
            <person name="Alberti F."/>
        </authorList>
    </citation>
    <scope>NUCLEOTIDE SEQUENCE [LARGE SCALE GENOMIC DNA]</scope>
    <source>
        <strain evidence="4">T-177</strain>
    </source>
</reference>
<feature type="compositionally biased region" description="Basic and acidic residues" evidence="1">
    <location>
        <begin position="70"/>
        <end position="84"/>
    </location>
</feature>
<feature type="compositionally biased region" description="Polar residues" evidence="1">
    <location>
        <begin position="137"/>
        <end position="148"/>
    </location>
</feature>
<dbReference type="PANTHER" id="PTHR12673">
    <property type="entry name" value="FACIOGENITAL DYSPLASIA PROTEIN"/>
    <property type="match status" value="1"/>
</dbReference>
<feature type="compositionally biased region" description="Basic and acidic residues" evidence="1">
    <location>
        <begin position="316"/>
        <end position="329"/>
    </location>
</feature>
<feature type="compositionally biased region" description="Low complexity" evidence="1">
    <location>
        <begin position="588"/>
        <end position="604"/>
    </location>
</feature>
<feature type="compositionally biased region" description="Polar residues" evidence="1">
    <location>
        <begin position="571"/>
        <end position="587"/>
    </location>
</feature>
<dbReference type="InterPro" id="IPR051092">
    <property type="entry name" value="FYVE_RhoGEF_PH"/>
</dbReference>
<evidence type="ECO:0000256" key="1">
    <source>
        <dbReference type="SAM" id="MobiDB-lite"/>
    </source>
</evidence>
<feature type="compositionally biased region" description="Polar residues" evidence="1">
    <location>
        <begin position="160"/>
        <end position="181"/>
    </location>
</feature>
<keyword evidence="4" id="KW-1185">Reference proteome</keyword>
<sequence>MVLGRSSSRSRSKSRSPAPPPADLANSRRTFLPPSHYAAAGGFTHTGPTNVHLAAPKEYGSRSESLSSHRLRDSTRKLSEKLGFEEPNTGIRHQGFNADGEHHEHQQSAEKQHLETIPHLESQLLPSLRDTIDRMTRPSSRATSTAHQHSTRTNEDFSPATPSTPKLSNMKSSGNLYSTAIRNEPPSTPKARPKSVLRSALRSPGPKLFSKGDESNSASPSLAAATLVKSAIGRKFSACSTSDGPSEALDKIKSTTSERSSGYRAPRSRSRTDPGAPCKPEIPATVTQPSTPQPYSKKPAFKPRTPSQLPRPQARTKGDVPEKAMDVQRHQPGSSTDDSDLEFRYEQEAAARRRLVVANVDAFSASSSDSDSDMSFSKRSRLPVFSRIQNQLKPDRRSAVVGLGVNIAGGQENLKKWRQSGLGNHHPWTAIDDPEEDDRSIYNDDDDAIVISPMREEVDIEDGGVTETQRRRHTALLGIVDGLAFDEAGGTPVATGIGSDSEYHGEDGLAVSVSGDPSQLAKVGRDEEFNTRQPLPSFVVSQATGQEQASSRRHEERNQLDASSLRHRQSAVASLTQGNHSKTQGSLRSPVIRSRPASPAPAAVQKRLSLYYDDPSPTDEDDYPPSQLQTAGQASPAVLQRTGTRDPSHSSSRERVSSQMLTHAESDLSSTVQDPAWQDDGSEELSFGAEALFRTLSDADSKDLNRRGPAGDEYRDRQHSRRAVERHSRIDHHIPSPVSQSSSASSVYENDESEPSPSQNPNAASYSPPTWKSDLPEHVYHNLLSRNGECEAQRQQLIWDICESEAAFVLRLQTTTRLFVVPLRAKHSNTWIAGVPLEVAKLLDWLDDITALHVQMLGAVQAARTAQYPVVDRIADVVCQYVPRLEVYQPYLVRLADVSALIDQQLEDDRSDFAQFIKMQQGSRECGGWTLQQLLADPVSRLAKYPDFFRRLKELTCKTHSDYLSTITLSQSMNFMIQVMTEVKLREDEYDLTKRIERSLSLPPHFGLAKRDRRLLFEGALYRIEDGSVSSKDCDSSRQVDGFSTKGSARLVEAINEWDSQRHRAGSLKSTSSSSTGVSFGTCSSASSAHPFTPTSERFGTVYPLTSPHSQTRGSALASRARKTSSGNTRKISPQRPHKWRVFVFTDLVVFAVPGRSDATGNTSWTLATDCGISRILDVSERQDDNNQLQEASEIELEVIPSDMDLLGSAADSGRVQTLFFSIPQDHSTTTPHSTTTTDSSRSTWLSALRKCQQFTLRSMAIPAIYGSMRIPEVQDDPGVQQSVHSLLSSGLPIPKSPSVQLNAAGHGERGSAVSREREERGWWSLRFQQVLREFQRDESPFFVPNPSLDTREARSW</sequence>
<feature type="region of interest" description="Disordered" evidence="1">
    <location>
        <begin position="1"/>
        <end position="113"/>
    </location>
</feature>
<feature type="compositionally biased region" description="Low complexity" evidence="1">
    <location>
        <begin position="735"/>
        <end position="747"/>
    </location>
</feature>
<dbReference type="Proteomes" id="UP001556367">
    <property type="component" value="Unassembled WGS sequence"/>
</dbReference>
<feature type="compositionally biased region" description="Polar residues" evidence="1">
    <location>
        <begin position="755"/>
        <end position="770"/>
    </location>
</feature>
<feature type="domain" description="DH" evidence="2">
    <location>
        <begin position="793"/>
        <end position="983"/>
    </location>
</feature>
<dbReference type="PROSITE" id="PS50010">
    <property type="entry name" value="DH_2"/>
    <property type="match status" value="1"/>
</dbReference>
<name>A0ABR3IYE9_9AGAR</name>
<dbReference type="InterPro" id="IPR000219">
    <property type="entry name" value="DH_dom"/>
</dbReference>
<comment type="caution">
    <text evidence="3">The sequence shown here is derived from an EMBL/GenBank/DDBJ whole genome shotgun (WGS) entry which is preliminary data.</text>
</comment>
<evidence type="ECO:0000313" key="3">
    <source>
        <dbReference type="EMBL" id="KAL0948394.1"/>
    </source>
</evidence>
<feature type="region of interest" description="Disordered" evidence="1">
    <location>
        <begin position="136"/>
        <end position="221"/>
    </location>
</feature>
<feature type="region of interest" description="Disordered" evidence="1">
    <location>
        <begin position="524"/>
        <end position="681"/>
    </location>
</feature>
<gene>
    <name evidence="3" type="ORF">HGRIS_010976</name>
</gene>
<organism evidence="3 4">
    <name type="scientific">Hohenbuehelia grisea</name>
    <dbReference type="NCBI Taxonomy" id="104357"/>
    <lineage>
        <taxon>Eukaryota</taxon>
        <taxon>Fungi</taxon>
        <taxon>Dikarya</taxon>
        <taxon>Basidiomycota</taxon>
        <taxon>Agaricomycotina</taxon>
        <taxon>Agaricomycetes</taxon>
        <taxon>Agaricomycetidae</taxon>
        <taxon>Agaricales</taxon>
        <taxon>Pleurotineae</taxon>
        <taxon>Pleurotaceae</taxon>
        <taxon>Hohenbuehelia</taxon>
    </lineage>
</organism>
<evidence type="ECO:0000259" key="2">
    <source>
        <dbReference type="PROSITE" id="PS50010"/>
    </source>
</evidence>
<dbReference type="Gene3D" id="1.20.900.10">
    <property type="entry name" value="Dbl homology (DH) domain"/>
    <property type="match status" value="1"/>
</dbReference>
<feature type="compositionally biased region" description="Basic and acidic residues" evidence="1">
    <location>
        <begin position="643"/>
        <end position="656"/>
    </location>
</feature>
<dbReference type="Pfam" id="PF00621">
    <property type="entry name" value="RhoGEF"/>
    <property type="match status" value="1"/>
</dbReference>
<evidence type="ECO:0000313" key="4">
    <source>
        <dbReference type="Proteomes" id="UP001556367"/>
    </source>
</evidence>
<dbReference type="InterPro" id="IPR035899">
    <property type="entry name" value="DBL_dom_sf"/>
</dbReference>
<dbReference type="PANTHER" id="PTHR12673:SF159">
    <property type="entry name" value="LD03170P"/>
    <property type="match status" value="1"/>
</dbReference>
<protein>
    <recommendedName>
        <fullName evidence="2">DH domain-containing protein</fullName>
    </recommendedName>
</protein>